<keyword evidence="7" id="KW-1185">Reference proteome</keyword>
<dbReference type="PANTHER" id="PTHR48082:SF2">
    <property type="entry name" value="ATP SYNTHASE SUBUNIT ALPHA, MITOCHONDRIAL"/>
    <property type="match status" value="1"/>
</dbReference>
<evidence type="ECO:0000313" key="5">
    <source>
        <dbReference type="EMBL" id="KAK8930771.1"/>
    </source>
</evidence>
<evidence type="ECO:0000313" key="6">
    <source>
        <dbReference type="EMBL" id="KAK8931147.1"/>
    </source>
</evidence>
<evidence type="ECO:0000256" key="2">
    <source>
        <dbReference type="ARBA" id="ARBA00008936"/>
    </source>
</evidence>
<proteinExistence type="inferred from homology"/>
<comment type="similarity">
    <text evidence="2">Belongs to the ATPase alpha/beta chains family.</text>
</comment>
<comment type="subcellular location">
    <subcellularLocation>
        <location evidence="1">Mitochondrion</location>
    </subcellularLocation>
</comment>
<dbReference type="InterPro" id="IPR005294">
    <property type="entry name" value="ATP_synth_F1_asu"/>
</dbReference>
<reference evidence="6 7" key="1">
    <citation type="journal article" date="2022" name="Nat. Plants">
        <title>Genomes of leafy and leafless Platanthera orchids illuminate the evolution of mycoheterotrophy.</title>
        <authorList>
            <person name="Li M.H."/>
            <person name="Liu K.W."/>
            <person name="Li Z."/>
            <person name="Lu H.C."/>
            <person name="Ye Q.L."/>
            <person name="Zhang D."/>
            <person name="Wang J.Y."/>
            <person name="Li Y.F."/>
            <person name="Zhong Z.M."/>
            <person name="Liu X."/>
            <person name="Yu X."/>
            <person name="Liu D.K."/>
            <person name="Tu X.D."/>
            <person name="Liu B."/>
            <person name="Hao Y."/>
            <person name="Liao X.Y."/>
            <person name="Jiang Y.T."/>
            <person name="Sun W.H."/>
            <person name="Chen J."/>
            <person name="Chen Y.Q."/>
            <person name="Ai Y."/>
            <person name="Zhai J.W."/>
            <person name="Wu S.S."/>
            <person name="Zhou Z."/>
            <person name="Hsiao Y.Y."/>
            <person name="Wu W.L."/>
            <person name="Chen Y.Y."/>
            <person name="Lin Y.F."/>
            <person name="Hsu J.L."/>
            <person name="Li C.Y."/>
            <person name="Wang Z.W."/>
            <person name="Zhao X."/>
            <person name="Zhong W.Y."/>
            <person name="Ma X.K."/>
            <person name="Ma L."/>
            <person name="Huang J."/>
            <person name="Chen G.Z."/>
            <person name="Huang M.Z."/>
            <person name="Huang L."/>
            <person name="Peng D.H."/>
            <person name="Luo Y.B."/>
            <person name="Zou S.Q."/>
            <person name="Chen S.P."/>
            <person name="Lan S."/>
            <person name="Tsai W.C."/>
            <person name="Van de Peer Y."/>
            <person name="Liu Z.J."/>
        </authorList>
    </citation>
    <scope>NUCLEOTIDE SEQUENCE [LARGE SCALE GENOMIC DNA]</scope>
    <source>
        <strain evidence="6">Lor287</strain>
    </source>
</reference>
<dbReference type="Proteomes" id="UP001418222">
    <property type="component" value="Unassembled WGS sequence"/>
</dbReference>
<gene>
    <name evidence="6" type="ORF">KSP39_PZI016139</name>
    <name evidence="5" type="ORF">KSP39_PZI016141</name>
</gene>
<dbReference type="PANTHER" id="PTHR48082">
    <property type="entry name" value="ATP SYNTHASE SUBUNIT ALPHA, MITOCHONDRIAL"/>
    <property type="match status" value="1"/>
</dbReference>
<comment type="caution">
    <text evidence="6">The sequence shown here is derived from an EMBL/GenBank/DDBJ whole genome shotgun (WGS) entry which is preliminary data.</text>
</comment>
<evidence type="ECO:0000256" key="3">
    <source>
        <dbReference type="ARBA" id="ARBA00037296"/>
    </source>
</evidence>
<accession>A0AAP0G0R3</accession>
<sequence>MTTLPILETESRDISAYIPTKFISIIDGQIFLSADLFNIGIRPAIKVGPMAQIKISRQIKIGTNSICRVRRLCIICFRSR</sequence>
<reference evidence="6" key="2">
    <citation type="submission" date="2024-02" db="EMBL/GenBank/DDBJ databases">
        <authorList>
            <person name="Li M.-H."/>
            <person name="Liu K.-W."/>
            <person name="Li Z."/>
            <person name="Lu H.-C."/>
            <person name="Ye Q.-L."/>
            <person name="Zhang D."/>
            <person name="Wang J.-Y."/>
            <person name="Li Y.-F."/>
            <person name="Zhong Z.-M."/>
            <person name="Liu X."/>
            <person name="Yu X."/>
            <person name="Liu D.-K."/>
            <person name="Tu X.-D."/>
            <person name="Liu B."/>
            <person name="Hao Y."/>
            <person name="Liao X.-Y."/>
            <person name="Jiang Y.-T."/>
            <person name="Sun W.-H."/>
            <person name="Chen J."/>
            <person name="Ai Y."/>
            <person name="Zhai J.-W."/>
            <person name="Wu S.-S."/>
            <person name="Zhou Z."/>
            <person name="Hsiao Y.-Y."/>
            <person name="Wu W.-L."/>
            <person name="Chen Y.-Y."/>
            <person name="Lin Y.-F."/>
            <person name="Hsu J.-L."/>
            <person name="Li C.-Y."/>
            <person name="Wang Z.-W."/>
            <person name="Zhao X."/>
            <person name="Zhong W.-Y."/>
            <person name="Ma X.-K."/>
            <person name="Ma L."/>
            <person name="Huang J."/>
            <person name="Chen G.-Z."/>
            <person name="Huang M.-Z."/>
            <person name="Huang L."/>
            <person name="Peng D.-H."/>
            <person name="Luo Y.-B."/>
            <person name="Zou S.-Q."/>
            <person name="Chen S.-P."/>
            <person name="Lan S."/>
            <person name="Tsai W.-C."/>
            <person name="Van De Peer Y."/>
            <person name="Liu Z.-J."/>
        </authorList>
    </citation>
    <scope>NUCLEOTIDE SEQUENCE</scope>
    <source>
        <strain evidence="6">Lor287</strain>
        <tissue evidence="6">Leaf</tissue>
    </source>
</reference>
<dbReference type="Gene3D" id="3.40.50.12240">
    <property type="match status" value="1"/>
</dbReference>
<protein>
    <recommendedName>
        <fullName evidence="4">ATPase F1/V1/A1 complex alpha/beta subunit nucleotide-binding domain-containing protein</fullName>
    </recommendedName>
</protein>
<dbReference type="GO" id="GO:0045259">
    <property type="term" value="C:proton-transporting ATP synthase complex"/>
    <property type="evidence" value="ECO:0007669"/>
    <property type="project" value="InterPro"/>
</dbReference>
<comment type="function">
    <text evidence="3">Mitochondrial membrane ATP synthase (F(1)F(0) ATP synthase or Complex V) produces ATP from ADP in the presence of a proton gradient across the membrane which is generated by electron transport complexes of the respiratory chain. F-type ATPases consist of two structural domains, F(1) - containing the extramembraneous catalytic core, and F(0) - containing the membrane proton channel, linked together by a central stalk and a peripheral stalk. During catalysis, ATP synthesis in the catalytic domain of F(1) is coupled via a rotary mechanism of the central stalk subunits to proton translocation. Subunits alpha and beta form the catalytic core in F(1). Rotation of the central stalk against the surrounding alpha(3)beta(3) subunits leads to hydrolysis of ATP in three separate catalytic sites on the beta subunits. Subunit alpha does not bear the catalytic high-affinity ATP-binding sites.</text>
</comment>
<dbReference type="Pfam" id="PF00006">
    <property type="entry name" value="ATP-synt_ab"/>
    <property type="match status" value="1"/>
</dbReference>
<evidence type="ECO:0000256" key="1">
    <source>
        <dbReference type="ARBA" id="ARBA00004173"/>
    </source>
</evidence>
<dbReference type="GO" id="GO:0043531">
    <property type="term" value="F:ADP binding"/>
    <property type="evidence" value="ECO:0007669"/>
    <property type="project" value="TreeGrafter"/>
</dbReference>
<dbReference type="EMBL" id="JBBWWQ010000014">
    <property type="protein sequence ID" value="KAK8931147.1"/>
    <property type="molecule type" value="Genomic_DNA"/>
</dbReference>
<dbReference type="EMBL" id="JBBWWQ010000014">
    <property type="protein sequence ID" value="KAK8930771.1"/>
    <property type="molecule type" value="Genomic_DNA"/>
</dbReference>
<dbReference type="InterPro" id="IPR000194">
    <property type="entry name" value="ATPase_F1/V1/A1_a/bsu_nucl-bd"/>
</dbReference>
<organism evidence="6 7">
    <name type="scientific">Platanthera zijinensis</name>
    <dbReference type="NCBI Taxonomy" id="2320716"/>
    <lineage>
        <taxon>Eukaryota</taxon>
        <taxon>Viridiplantae</taxon>
        <taxon>Streptophyta</taxon>
        <taxon>Embryophyta</taxon>
        <taxon>Tracheophyta</taxon>
        <taxon>Spermatophyta</taxon>
        <taxon>Magnoliopsida</taxon>
        <taxon>Liliopsida</taxon>
        <taxon>Asparagales</taxon>
        <taxon>Orchidaceae</taxon>
        <taxon>Orchidoideae</taxon>
        <taxon>Orchideae</taxon>
        <taxon>Orchidinae</taxon>
        <taxon>Platanthera</taxon>
    </lineage>
</organism>
<evidence type="ECO:0000259" key="4">
    <source>
        <dbReference type="Pfam" id="PF00006"/>
    </source>
</evidence>
<dbReference type="GO" id="GO:0046933">
    <property type="term" value="F:proton-transporting ATP synthase activity, rotational mechanism"/>
    <property type="evidence" value="ECO:0007669"/>
    <property type="project" value="InterPro"/>
</dbReference>
<feature type="domain" description="ATPase F1/V1/A1 complex alpha/beta subunit nucleotide-binding" evidence="4">
    <location>
        <begin position="1"/>
        <end position="48"/>
    </location>
</feature>
<dbReference type="GO" id="GO:0005524">
    <property type="term" value="F:ATP binding"/>
    <property type="evidence" value="ECO:0007669"/>
    <property type="project" value="InterPro"/>
</dbReference>
<dbReference type="InterPro" id="IPR027417">
    <property type="entry name" value="P-loop_NTPase"/>
</dbReference>
<dbReference type="GO" id="GO:0005739">
    <property type="term" value="C:mitochondrion"/>
    <property type="evidence" value="ECO:0007669"/>
    <property type="project" value="UniProtKB-SubCell"/>
</dbReference>
<name>A0AAP0G0R3_9ASPA</name>
<dbReference type="AlphaFoldDB" id="A0AAP0G0R3"/>
<evidence type="ECO:0000313" key="7">
    <source>
        <dbReference type="Proteomes" id="UP001418222"/>
    </source>
</evidence>
<dbReference type="SUPFAM" id="SSF52540">
    <property type="entry name" value="P-loop containing nucleoside triphosphate hydrolases"/>
    <property type="match status" value="1"/>
</dbReference>